<evidence type="ECO:0000256" key="1">
    <source>
        <dbReference type="ARBA" id="ARBA00004141"/>
    </source>
</evidence>
<proteinExistence type="inferred from homology"/>
<dbReference type="GO" id="GO:0005351">
    <property type="term" value="F:carbohydrate:proton symporter activity"/>
    <property type="evidence" value="ECO:0007669"/>
    <property type="project" value="TreeGrafter"/>
</dbReference>
<reference evidence="8 9" key="1">
    <citation type="submission" date="2015-03" db="EMBL/GenBank/DDBJ databases">
        <title>RNA-seq based gene annotation and comparative genomics of four Zymoseptoria species reveal species-specific pathogenicity related genes and transposable element activity.</title>
        <authorList>
            <person name="Grandaubert J."/>
            <person name="Bhattacharyya A."/>
            <person name="Stukenbrock E.H."/>
        </authorList>
    </citation>
    <scope>NUCLEOTIDE SEQUENCE [LARGE SCALE GENOMIC DNA]</scope>
    <source>
        <strain evidence="8 9">Zb18110</strain>
    </source>
</reference>
<comment type="similarity">
    <text evidence="2">Belongs to the major facilitator superfamily. Sugar transporter (TC 2.A.1.1) family.</text>
</comment>
<evidence type="ECO:0000313" key="8">
    <source>
        <dbReference type="EMBL" id="KJX93419.1"/>
    </source>
</evidence>
<dbReference type="InterPro" id="IPR020846">
    <property type="entry name" value="MFS_dom"/>
</dbReference>
<feature type="transmembrane region" description="Helical" evidence="6">
    <location>
        <begin position="36"/>
        <end position="64"/>
    </location>
</feature>
<dbReference type="STRING" id="1047168.A0A0F4G7X7"/>
<accession>A0A0F4G7X7</accession>
<dbReference type="PANTHER" id="PTHR48022:SF5">
    <property type="entry name" value="ALPHA-GLUCOSIDES PERMEASE MPH2-RELATED"/>
    <property type="match status" value="1"/>
</dbReference>
<feature type="transmembrane region" description="Helical" evidence="6">
    <location>
        <begin position="76"/>
        <end position="94"/>
    </location>
</feature>
<name>A0A0F4G7X7_9PEZI</name>
<dbReference type="EMBL" id="LAFY01004279">
    <property type="protein sequence ID" value="KJX93419.1"/>
    <property type="molecule type" value="Genomic_DNA"/>
</dbReference>
<dbReference type="PROSITE" id="PS50850">
    <property type="entry name" value="MFS"/>
    <property type="match status" value="1"/>
</dbReference>
<dbReference type="GO" id="GO:0016020">
    <property type="term" value="C:membrane"/>
    <property type="evidence" value="ECO:0007669"/>
    <property type="project" value="UniProtKB-SubCell"/>
</dbReference>
<protein>
    <submittedName>
        <fullName evidence="8">Alpha-glucosides permease MPH2/3 like protein</fullName>
    </submittedName>
</protein>
<dbReference type="Proteomes" id="UP000033647">
    <property type="component" value="Unassembled WGS sequence"/>
</dbReference>
<dbReference type="InterPro" id="IPR050360">
    <property type="entry name" value="MFS_Sugar_Transporters"/>
</dbReference>
<dbReference type="Pfam" id="PF00083">
    <property type="entry name" value="Sugar_tr"/>
    <property type="match status" value="1"/>
</dbReference>
<evidence type="ECO:0000259" key="7">
    <source>
        <dbReference type="PROSITE" id="PS50850"/>
    </source>
</evidence>
<dbReference type="Gene3D" id="1.20.1250.20">
    <property type="entry name" value="MFS general substrate transporter like domains"/>
    <property type="match status" value="1"/>
</dbReference>
<evidence type="ECO:0000256" key="6">
    <source>
        <dbReference type="SAM" id="Phobius"/>
    </source>
</evidence>
<keyword evidence="9" id="KW-1185">Reference proteome</keyword>
<feature type="domain" description="Major facilitator superfamily (MFS) profile" evidence="7">
    <location>
        <begin position="1"/>
        <end position="133"/>
    </location>
</feature>
<dbReference type="PANTHER" id="PTHR48022">
    <property type="entry name" value="PLASTIDIC GLUCOSE TRANSPORTER 4"/>
    <property type="match status" value="1"/>
</dbReference>
<feature type="transmembrane region" description="Helical" evidence="6">
    <location>
        <begin position="9"/>
        <end position="30"/>
    </location>
</feature>
<keyword evidence="4 6" id="KW-1133">Transmembrane helix</keyword>
<keyword evidence="5 6" id="KW-0472">Membrane</keyword>
<evidence type="ECO:0000256" key="2">
    <source>
        <dbReference type="ARBA" id="ARBA00010992"/>
    </source>
</evidence>
<dbReference type="SUPFAM" id="SSF103473">
    <property type="entry name" value="MFS general substrate transporter"/>
    <property type="match status" value="1"/>
</dbReference>
<organism evidence="8 9">
    <name type="scientific">Zymoseptoria brevis</name>
    <dbReference type="NCBI Taxonomy" id="1047168"/>
    <lineage>
        <taxon>Eukaryota</taxon>
        <taxon>Fungi</taxon>
        <taxon>Dikarya</taxon>
        <taxon>Ascomycota</taxon>
        <taxon>Pezizomycotina</taxon>
        <taxon>Dothideomycetes</taxon>
        <taxon>Dothideomycetidae</taxon>
        <taxon>Mycosphaerellales</taxon>
        <taxon>Mycosphaerellaceae</taxon>
        <taxon>Zymoseptoria</taxon>
    </lineage>
</organism>
<comment type="caution">
    <text evidence="8">The sequence shown here is derived from an EMBL/GenBank/DDBJ whole genome shotgun (WGS) entry which is preliminary data.</text>
</comment>
<evidence type="ECO:0000313" key="9">
    <source>
        <dbReference type="Proteomes" id="UP000033647"/>
    </source>
</evidence>
<dbReference type="InterPro" id="IPR036259">
    <property type="entry name" value="MFS_trans_sf"/>
</dbReference>
<evidence type="ECO:0000256" key="3">
    <source>
        <dbReference type="ARBA" id="ARBA00022692"/>
    </source>
</evidence>
<evidence type="ECO:0000256" key="4">
    <source>
        <dbReference type="ARBA" id="ARBA00022989"/>
    </source>
</evidence>
<comment type="subcellular location">
    <subcellularLocation>
        <location evidence="1">Membrane</location>
        <topology evidence="1">Multi-pass membrane protein</topology>
    </subcellularLocation>
</comment>
<dbReference type="OrthoDB" id="3924743at2759"/>
<keyword evidence="3 6" id="KW-0812">Transmembrane</keyword>
<feature type="transmembrane region" description="Helical" evidence="6">
    <location>
        <begin position="106"/>
        <end position="127"/>
    </location>
</feature>
<gene>
    <name evidence="8" type="ORF">TI39_contig4320g00003</name>
</gene>
<sequence>MPHVGRRKLYVVGQALLFSLLIIIGFLGIASKEDAAAQWVIGSMLLLFTFTYNCTVGPVCYALIAEMPSTRLRQKTVVLARNTYQIVGIITNVLTTRQLNPGAWNWGPFSAFFWAGTCFTMLTWTYFRLPEPKGRTYGELDVLFQMGVGARKFATTKIDTDEQLAAVVKQKNVDVEHIELKL</sequence>
<evidence type="ECO:0000256" key="5">
    <source>
        <dbReference type="ARBA" id="ARBA00023136"/>
    </source>
</evidence>
<dbReference type="AlphaFoldDB" id="A0A0F4G7X7"/>
<dbReference type="InterPro" id="IPR005828">
    <property type="entry name" value="MFS_sugar_transport-like"/>
</dbReference>